<protein>
    <recommendedName>
        <fullName evidence="2">CBS domain-containing protein</fullName>
    </recommendedName>
</protein>
<dbReference type="InterPro" id="IPR000644">
    <property type="entry name" value="CBS_dom"/>
</dbReference>
<dbReference type="Gene3D" id="3.10.580.10">
    <property type="entry name" value="CBS-domain"/>
    <property type="match status" value="1"/>
</dbReference>
<organism evidence="3">
    <name type="scientific">marine metagenome</name>
    <dbReference type="NCBI Taxonomy" id="408172"/>
    <lineage>
        <taxon>unclassified sequences</taxon>
        <taxon>metagenomes</taxon>
        <taxon>ecological metagenomes</taxon>
    </lineage>
</organism>
<gene>
    <name evidence="3" type="ORF">METZ01_LOCUS108529</name>
</gene>
<dbReference type="PROSITE" id="PS51371">
    <property type="entry name" value="CBS"/>
    <property type="match status" value="1"/>
</dbReference>
<dbReference type="InterPro" id="IPR051257">
    <property type="entry name" value="Diverse_CBS-Domain"/>
</dbReference>
<reference evidence="3" key="1">
    <citation type="submission" date="2018-05" db="EMBL/GenBank/DDBJ databases">
        <authorList>
            <person name="Lanie J.A."/>
            <person name="Ng W.-L."/>
            <person name="Kazmierczak K.M."/>
            <person name="Andrzejewski T.M."/>
            <person name="Davidsen T.M."/>
            <person name="Wayne K.J."/>
            <person name="Tettelin H."/>
            <person name="Glass J.I."/>
            <person name="Rusch D."/>
            <person name="Podicherti R."/>
            <person name="Tsui H.-C.T."/>
            <person name="Winkler M.E."/>
        </authorList>
    </citation>
    <scope>NUCLEOTIDE SEQUENCE</scope>
</reference>
<dbReference type="EMBL" id="UINC01012799">
    <property type="protein sequence ID" value="SVA55675.1"/>
    <property type="molecule type" value="Genomic_DNA"/>
</dbReference>
<evidence type="ECO:0000259" key="2">
    <source>
        <dbReference type="PROSITE" id="PS51371"/>
    </source>
</evidence>
<dbReference type="Pfam" id="PF00571">
    <property type="entry name" value="CBS"/>
    <property type="match status" value="1"/>
</dbReference>
<dbReference type="PANTHER" id="PTHR43080">
    <property type="entry name" value="CBS DOMAIN-CONTAINING PROTEIN CBSX3, MITOCHONDRIAL"/>
    <property type="match status" value="1"/>
</dbReference>
<evidence type="ECO:0000313" key="3">
    <source>
        <dbReference type="EMBL" id="SVA55675.1"/>
    </source>
</evidence>
<dbReference type="AlphaFoldDB" id="A0A381WT44"/>
<keyword evidence="1" id="KW-0129">CBS domain</keyword>
<dbReference type="InterPro" id="IPR046342">
    <property type="entry name" value="CBS_dom_sf"/>
</dbReference>
<dbReference type="SMART" id="SM00116">
    <property type="entry name" value="CBS"/>
    <property type="match status" value="1"/>
</dbReference>
<feature type="domain" description="CBS" evidence="2">
    <location>
        <begin position="11"/>
        <end position="66"/>
    </location>
</feature>
<dbReference type="PANTHER" id="PTHR43080:SF2">
    <property type="entry name" value="CBS DOMAIN-CONTAINING PROTEIN"/>
    <property type="match status" value="1"/>
</dbReference>
<proteinExistence type="predicted"/>
<accession>A0A381WT44</accession>
<dbReference type="SUPFAM" id="SSF54631">
    <property type="entry name" value="CBS-domain pair"/>
    <property type="match status" value="1"/>
</dbReference>
<sequence>MNIHYSIQDFMAKDLITFKPDTLIGTAIESILNHKISGAPMVDENGKLVGQISRKDVLKAIEKLSK</sequence>
<evidence type="ECO:0000256" key="1">
    <source>
        <dbReference type="ARBA" id="ARBA00023122"/>
    </source>
</evidence>
<name>A0A381WT44_9ZZZZ</name>